<comment type="caution">
    <text evidence="2">The sequence shown here is derived from an EMBL/GenBank/DDBJ whole genome shotgun (WGS) entry which is preliminary data.</text>
</comment>
<feature type="domain" description="MIP18 family-like" evidence="1">
    <location>
        <begin position="6"/>
        <end position="78"/>
    </location>
</feature>
<keyword evidence="3" id="KW-1185">Reference proteome</keyword>
<dbReference type="AlphaFoldDB" id="A0A421BJ97"/>
<dbReference type="Proteomes" id="UP000279673">
    <property type="component" value="Unassembled WGS sequence"/>
</dbReference>
<dbReference type="RefSeq" id="WP_113901677.1">
    <property type="nucleotide sequence ID" value="NZ_RCHI01000025.1"/>
</dbReference>
<name>A0A421BJ97_9RHOB</name>
<protein>
    <submittedName>
        <fullName evidence="2">DUF59 domain-containing protein</fullName>
    </submittedName>
</protein>
<dbReference type="PANTHER" id="PTHR42831:SF1">
    <property type="entry name" value="FE-S PROTEIN MATURATION AUXILIARY FACTOR YITW"/>
    <property type="match status" value="1"/>
</dbReference>
<dbReference type="InterPro" id="IPR052339">
    <property type="entry name" value="Fe-S_Maturation_MIP18"/>
</dbReference>
<reference evidence="2 3" key="1">
    <citation type="submission" date="2018-10" db="EMBL/GenBank/DDBJ databases">
        <title>Rhodobacter sp . BO-81.</title>
        <authorList>
            <person name="Im W.T."/>
        </authorList>
    </citation>
    <scope>NUCLEOTIDE SEQUENCE [LARGE SCALE GENOMIC DNA]</scope>
    <source>
        <strain evidence="2 3">BO-81</strain>
    </source>
</reference>
<dbReference type="EMBL" id="RCHI01000025">
    <property type="protein sequence ID" value="RLL61964.1"/>
    <property type="molecule type" value="Genomic_DNA"/>
</dbReference>
<dbReference type="SUPFAM" id="SSF117916">
    <property type="entry name" value="Fe-S cluster assembly (FSCA) domain-like"/>
    <property type="match status" value="1"/>
</dbReference>
<dbReference type="PANTHER" id="PTHR42831">
    <property type="entry name" value="FE-S PROTEIN MATURATION AUXILIARY FACTOR YITW"/>
    <property type="match status" value="1"/>
</dbReference>
<evidence type="ECO:0000259" key="1">
    <source>
        <dbReference type="Pfam" id="PF01883"/>
    </source>
</evidence>
<evidence type="ECO:0000313" key="2">
    <source>
        <dbReference type="EMBL" id="RLL61964.1"/>
    </source>
</evidence>
<sequence>MSDGLRQRVETALEQVMDPETGLSLPAMGLIYDMTIEEDVVRVTMTTTTRGCPLTAFLGEGVKDAILAVPGVRKAQVRVTWDPPWDVSMMRKD</sequence>
<accession>A0A421BJ97</accession>
<dbReference type="Pfam" id="PF01883">
    <property type="entry name" value="FeS_assembly_P"/>
    <property type="match status" value="1"/>
</dbReference>
<organism evidence="2 3">
    <name type="scientific">Paenirhodobacter hankyongi</name>
    <dbReference type="NCBI Taxonomy" id="2294033"/>
    <lineage>
        <taxon>Bacteria</taxon>
        <taxon>Pseudomonadati</taxon>
        <taxon>Pseudomonadota</taxon>
        <taxon>Alphaproteobacteria</taxon>
        <taxon>Rhodobacterales</taxon>
        <taxon>Rhodobacter group</taxon>
        <taxon>Paenirhodobacter</taxon>
    </lineage>
</organism>
<proteinExistence type="predicted"/>
<dbReference type="Gene3D" id="3.30.300.130">
    <property type="entry name" value="Fe-S cluster assembly (FSCA)"/>
    <property type="match status" value="1"/>
</dbReference>
<evidence type="ECO:0000313" key="3">
    <source>
        <dbReference type="Proteomes" id="UP000279673"/>
    </source>
</evidence>
<dbReference type="InterPro" id="IPR002744">
    <property type="entry name" value="MIP18-like"/>
</dbReference>
<dbReference type="InterPro" id="IPR034904">
    <property type="entry name" value="FSCA_dom_sf"/>
</dbReference>
<gene>
    <name evidence="2" type="ORF">DYS74_17375</name>
</gene>